<organism evidence="3 4">
    <name type="scientific">Microvenator marinus</name>
    <dbReference type="NCBI Taxonomy" id="2600177"/>
    <lineage>
        <taxon>Bacteria</taxon>
        <taxon>Deltaproteobacteria</taxon>
        <taxon>Bradymonadales</taxon>
        <taxon>Microvenatoraceae</taxon>
        <taxon>Microvenator</taxon>
    </lineage>
</organism>
<evidence type="ECO:0000259" key="2">
    <source>
        <dbReference type="SMART" id="SM00854"/>
    </source>
</evidence>
<dbReference type="EMBL" id="CP042467">
    <property type="protein sequence ID" value="QED28209.1"/>
    <property type="molecule type" value="Genomic_DNA"/>
</dbReference>
<dbReference type="CDD" id="cd07381">
    <property type="entry name" value="MPP_CapA"/>
    <property type="match status" value="1"/>
</dbReference>
<evidence type="ECO:0000313" key="3">
    <source>
        <dbReference type="EMBL" id="QED28209.1"/>
    </source>
</evidence>
<dbReference type="PROSITE" id="PS51257">
    <property type="entry name" value="PROKAR_LIPOPROTEIN"/>
    <property type="match status" value="1"/>
</dbReference>
<dbReference type="Proteomes" id="UP000321595">
    <property type="component" value="Chromosome"/>
</dbReference>
<reference evidence="3 4" key="1">
    <citation type="submission" date="2019-08" db="EMBL/GenBank/DDBJ databases">
        <authorList>
            <person name="Liang Q."/>
        </authorList>
    </citation>
    <scope>NUCLEOTIDE SEQUENCE [LARGE SCALE GENOMIC DNA]</scope>
    <source>
        <strain evidence="3 4">V1718</strain>
    </source>
</reference>
<dbReference type="Pfam" id="PF09587">
    <property type="entry name" value="PGA_cap"/>
    <property type="match status" value="1"/>
</dbReference>
<protein>
    <submittedName>
        <fullName evidence="3">CapA family protein</fullName>
    </submittedName>
</protein>
<proteinExistence type="inferred from homology"/>
<dbReference type="PANTHER" id="PTHR33393">
    <property type="entry name" value="POLYGLUTAMINE SYNTHESIS ACCESSORY PROTEIN RV0574C-RELATED"/>
    <property type="match status" value="1"/>
</dbReference>
<dbReference type="KEGG" id="bbae:FRD01_13395"/>
<evidence type="ECO:0000313" key="4">
    <source>
        <dbReference type="Proteomes" id="UP000321595"/>
    </source>
</evidence>
<dbReference type="SUPFAM" id="SSF56300">
    <property type="entry name" value="Metallo-dependent phosphatases"/>
    <property type="match status" value="1"/>
</dbReference>
<dbReference type="OrthoDB" id="9810718at2"/>
<dbReference type="InterPro" id="IPR052169">
    <property type="entry name" value="CW_Biosynth-Accessory"/>
</dbReference>
<accession>A0A5B8XXM0</accession>
<gene>
    <name evidence="3" type="ORF">FRD01_13395</name>
</gene>
<dbReference type="InterPro" id="IPR019079">
    <property type="entry name" value="Capsule_synth_CapA"/>
</dbReference>
<dbReference type="PANTHER" id="PTHR33393:SF12">
    <property type="entry name" value="CAPSULE BIOSYNTHESIS PROTEIN CAPA"/>
    <property type="match status" value="1"/>
</dbReference>
<name>A0A5B8XXM0_9DELT</name>
<keyword evidence="4" id="KW-1185">Reference proteome</keyword>
<dbReference type="Gene3D" id="3.60.21.10">
    <property type="match status" value="1"/>
</dbReference>
<dbReference type="InterPro" id="IPR029052">
    <property type="entry name" value="Metallo-depent_PP-like"/>
</dbReference>
<comment type="similarity">
    <text evidence="1">Belongs to the CapA family.</text>
</comment>
<dbReference type="AlphaFoldDB" id="A0A5B8XXM0"/>
<feature type="domain" description="Capsule synthesis protein CapA" evidence="2">
    <location>
        <begin position="75"/>
        <end position="337"/>
    </location>
</feature>
<evidence type="ECO:0000256" key="1">
    <source>
        <dbReference type="ARBA" id="ARBA00005662"/>
    </source>
</evidence>
<sequence>MDGGVMRRIFWLALTCSALVACGTDDTEELNFDPSGDTEEGDEYEEFVAGKADSPTGFGADIEFDAACETGDELTIASVGDVLLHARLQQQAFAEPDRYISLWSGVKDLMEQADITYANLEGPTAPGTNAYGRDVPDPGLRYDNVVYTSYPMFNYHPALLDDLMASGVDVVSTANNHSLDRRSLGADRTIDELNQRGLPHTGVRKSDSSSEDWWTVVEAKGWKVAFLACTYGTNGIPDPHKQVLMCFQHADKIESMIQTLSARSDLDAVIVTPHWGAEYTANPSREQFQLAHRFLEAGAIAILGNHPHVIQPWERYVTSDGRETFVMYSHGNFVSGQRQLPRRSTLILYLGLARTAEGVKVRGARYIPLHMTDTGNGLTLESVDRVGKYADARQHVTRLMGSRYLLSPNDDLVTNPQCDPDWVAPHAHDGWVGGSCESSDSCSQDTQCDTDLPGGFCTMPCTTTCPDLARRPTTFCVDLGDGNGSCVLQCTESGECREGYSCEVEQRLNQPGTLRKVCIPTPIQE</sequence>
<dbReference type="SMART" id="SM00854">
    <property type="entry name" value="PGA_cap"/>
    <property type="match status" value="1"/>
</dbReference>